<proteinExistence type="predicted"/>
<comment type="caution">
    <text evidence="1">The sequence shown here is derived from an EMBL/GenBank/DDBJ whole genome shotgun (WGS) entry which is preliminary data.</text>
</comment>
<dbReference type="Proteomes" id="UP001314205">
    <property type="component" value="Unassembled WGS sequence"/>
</dbReference>
<evidence type="ECO:0000313" key="1">
    <source>
        <dbReference type="EMBL" id="CAK1582462.1"/>
    </source>
</evidence>
<accession>A0AAV1KK05</accession>
<reference evidence="1 2" key="1">
    <citation type="submission" date="2023-11" db="EMBL/GenBank/DDBJ databases">
        <authorList>
            <person name="Hedman E."/>
            <person name="Englund M."/>
            <person name="Stromberg M."/>
            <person name="Nyberg Akerstrom W."/>
            <person name="Nylinder S."/>
            <person name="Jareborg N."/>
            <person name="Kallberg Y."/>
            <person name="Kronander E."/>
        </authorList>
    </citation>
    <scope>NUCLEOTIDE SEQUENCE [LARGE SCALE GENOMIC DNA]</scope>
</reference>
<organism evidence="1 2">
    <name type="scientific">Parnassius mnemosyne</name>
    <name type="common">clouded apollo</name>
    <dbReference type="NCBI Taxonomy" id="213953"/>
    <lineage>
        <taxon>Eukaryota</taxon>
        <taxon>Metazoa</taxon>
        <taxon>Ecdysozoa</taxon>
        <taxon>Arthropoda</taxon>
        <taxon>Hexapoda</taxon>
        <taxon>Insecta</taxon>
        <taxon>Pterygota</taxon>
        <taxon>Neoptera</taxon>
        <taxon>Endopterygota</taxon>
        <taxon>Lepidoptera</taxon>
        <taxon>Glossata</taxon>
        <taxon>Ditrysia</taxon>
        <taxon>Papilionoidea</taxon>
        <taxon>Papilionidae</taxon>
        <taxon>Parnassiinae</taxon>
        <taxon>Parnassini</taxon>
        <taxon>Parnassius</taxon>
        <taxon>Driopa</taxon>
    </lineage>
</organism>
<gene>
    <name evidence="1" type="ORF">PARMNEM_LOCUS3981</name>
</gene>
<sequence>MNGLTLGISGSNSKKIKGSLAYTPVIIPKNLLAKIGDENILVEKFQKCHSVDEQLSVLKENLNTSDDTILNFLVMIFLQSEMKHPVKCFLVRYITKNNNLQESFSKALAWEILSYISVNNVDCKVYMEIIPRIASCVENFPAGGKAIKQIEVELSEYLTQCLQCCVDTLRYMKSLSPTEKNEIFNLAHLTLRMLLYIVQKVTSQNTAKITATFSIVRLNIKELLFDEEVPMDTKSVCGILLITIYNLQEGSNAWIEVSFA</sequence>
<evidence type="ECO:0000313" key="2">
    <source>
        <dbReference type="Proteomes" id="UP001314205"/>
    </source>
</evidence>
<name>A0AAV1KK05_9NEOP</name>
<dbReference type="EMBL" id="CAVLGL010000046">
    <property type="protein sequence ID" value="CAK1582462.1"/>
    <property type="molecule type" value="Genomic_DNA"/>
</dbReference>
<keyword evidence="2" id="KW-1185">Reference proteome</keyword>
<dbReference type="AlphaFoldDB" id="A0AAV1KK05"/>
<protein>
    <submittedName>
        <fullName evidence="1">Uncharacterized protein</fullName>
    </submittedName>
</protein>